<evidence type="ECO:0000313" key="1">
    <source>
        <dbReference type="EMBL" id="JAH64650.1"/>
    </source>
</evidence>
<protein>
    <submittedName>
        <fullName evidence="1">Uncharacterized protein</fullName>
    </submittedName>
</protein>
<organism evidence="1">
    <name type="scientific">Anguilla anguilla</name>
    <name type="common">European freshwater eel</name>
    <name type="synonym">Muraena anguilla</name>
    <dbReference type="NCBI Taxonomy" id="7936"/>
    <lineage>
        <taxon>Eukaryota</taxon>
        <taxon>Metazoa</taxon>
        <taxon>Chordata</taxon>
        <taxon>Craniata</taxon>
        <taxon>Vertebrata</taxon>
        <taxon>Euteleostomi</taxon>
        <taxon>Actinopterygii</taxon>
        <taxon>Neopterygii</taxon>
        <taxon>Teleostei</taxon>
        <taxon>Anguilliformes</taxon>
        <taxon>Anguillidae</taxon>
        <taxon>Anguilla</taxon>
    </lineage>
</organism>
<accession>A0A0E9UHD3</accession>
<proteinExistence type="predicted"/>
<dbReference type="EMBL" id="GBXM01043927">
    <property type="protein sequence ID" value="JAH64650.1"/>
    <property type="molecule type" value="Transcribed_RNA"/>
</dbReference>
<dbReference type="AlphaFoldDB" id="A0A0E9UHD3"/>
<reference evidence="1" key="1">
    <citation type="submission" date="2014-11" db="EMBL/GenBank/DDBJ databases">
        <authorList>
            <person name="Amaro Gonzalez C."/>
        </authorList>
    </citation>
    <scope>NUCLEOTIDE SEQUENCE</scope>
</reference>
<name>A0A0E9UHD3_ANGAN</name>
<reference evidence="1" key="2">
    <citation type="journal article" date="2015" name="Fish Shellfish Immunol.">
        <title>Early steps in the European eel (Anguilla anguilla)-Vibrio vulnificus interaction in the gills: Role of the RtxA13 toxin.</title>
        <authorList>
            <person name="Callol A."/>
            <person name="Pajuelo D."/>
            <person name="Ebbesson L."/>
            <person name="Teles M."/>
            <person name="MacKenzie S."/>
            <person name="Amaro C."/>
        </authorList>
    </citation>
    <scope>NUCLEOTIDE SEQUENCE</scope>
</reference>
<sequence length="38" mass="4119">MILYVTGPDRACSVISAPIGSSPLFLLKGKPQCFKHDK</sequence>